<dbReference type="EMBL" id="SADE01000001">
    <property type="protein sequence ID" value="RVU39652.1"/>
    <property type="molecule type" value="Genomic_DNA"/>
</dbReference>
<evidence type="ECO:0000313" key="2">
    <source>
        <dbReference type="EMBL" id="RVU39652.1"/>
    </source>
</evidence>
<dbReference type="InterPro" id="IPR018959">
    <property type="entry name" value="DUF1989"/>
</dbReference>
<dbReference type="OrthoDB" id="9772660at2"/>
<evidence type="ECO:0000313" key="3">
    <source>
        <dbReference type="Proteomes" id="UP000287447"/>
    </source>
</evidence>
<dbReference type="Proteomes" id="UP000287447">
    <property type="component" value="Unassembled WGS sequence"/>
</dbReference>
<feature type="domain" description="DUF1989" evidence="1">
    <location>
        <begin position="52"/>
        <end position="221"/>
    </location>
</feature>
<name>A0A3S2VR40_9PROT</name>
<proteinExistence type="predicted"/>
<dbReference type="NCBIfam" id="TIGR03425">
    <property type="entry name" value="urea_degr_2"/>
    <property type="match status" value="1"/>
</dbReference>
<dbReference type="Pfam" id="PF09347">
    <property type="entry name" value="DUF1989"/>
    <property type="match status" value="1"/>
</dbReference>
<dbReference type="PANTHER" id="PTHR31527">
    <property type="entry name" value="RE64534P"/>
    <property type="match status" value="1"/>
</dbReference>
<organism evidence="2 3">
    <name type="scientific">Hwanghaeella grinnelliae</name>
    <dbReference type="NCBI Taxonomy" id="2500179"/>
    <lineage>
        <taxon>Bacteria</taxon>
        <taxon>Pseudomonadati</taxon>
        <taxon>Pseudomonadota</taxon>
        <taxon>Alphaproteobacteria</taxon>
        <taxon>Rhodospirillales</taxon>
        <taxon>Rhodospirillaceae</taxon>
        <taxon>Hwanghaeella</taxon>
    </lineage>
</organism>
<dbReference type="RefSeq" id="WP_127765023.1">
    <property type="nucleotide sequence ID" value="NZ_SADE01000001.1"/>
</dbReference>
<comment type="caution">
    <text evidence="2">The sequence shown here is derived from an EMBL/GenBank/DDBJ whole genome shotgun (WGS) entry which is preliminary data.</text>
</comment>
<accession>A0A3S2VR40</accession>
<gene>
    <name evidence="2" type="ORF">EOI86_10635</name>
</gene>
<reference evidence="3" key="1">
    <citation type="submission" date="2019-01" db="EMBL/GenBank/DDBJ databases">
        <title>Gri0909 isolated from a small marine red alga.</title>
        <authorList>
            <person name="Kim J."/>
            <person name="Jeong S.E."/>
            <person name="Jeon C.O."/>
        </authorList>
    </citation>
    <scope>NUCLEOTIDE SEQUENCE [LARGE SCALE GENOMIC DNA]</scope>
    <source>
        <strain evidence="3">Gri0909</strain>
    </source>
</reference>
<protein>
    <submittedName>
        <fullName evidence="2">DUF1989 domain-containing protein</fullName>
    </submittedName>
</protein>
<dbReference type="AlphaFoldDB" id="A0A3S2VR40"/>
<dbReference type="PANTHER" id="PTHR31527:SF0">
    <property type="entry name" value="RE64534P"/>
    <property type="match status" value="1"/>
</dbReference>
<dbReference type="InterPro" id="IPR017792">
    <property type="entry name" value="UAAP1"/>
</dbReference>
<evidence type="ECO:0000259" key="1">
    <source>
        <dbReference type="Pfam" id="PF09347"/>
    </source>
</evidence>
<keyword evidence="3" id="KW-1185">Reference proteome</keyword>
<sequence>MTAETESIDELKARYAALKETGQKEGEFEAKLAAAPTAPDTIPEDKILKQDVVPGGWYWTTNIKRGQTLRIVNTEATPGIALQVWNRHDPSERLNTADTIKVQWTARIGKGRVLLSDMGRAMMAITEDTCGYHDCVAGHSTAITNEKNYGPSTLRNSPMPVRNSRDNFQIAAAKLGLSKRDVHQSFCAFAPVITGEEGKLHWQDDALQPGAFIDLRSEMDLTICLSNCPHPMAPGGSYEPQPVAVILWDAGPVAADDLCRNGTAEAIRAYENTDPLFD</sequence>